<feature type="transmembrane region" description="Helical" evidence="1">
    <location>
        <begin position="37"/>
        <end position="58"/>
    </location>
</feature>
<dbReference type="AlphaFoldDB" id="A0A370BC48"/>
<dbReference type="EMBL" id="QQNA01000089">
    <property type="protein sequence ID" value="RDG37754.1"/>
    <property type="molecule type" value="Genomic_DNA"/>
</dbReference>
<keyword evidence="1" id="KW-0472">Membrane</keyword>
<dbReference type="Proteomes" id="UP000253741">
    <property type="component" value="Unassembled WGS sequence"/>
</dbReference>
<sequence length="111" mass="11936">MSLTRRRVNESLAKTDRFLGGHTPPTRFQLFVARHPSAVGLVAAAPLTLASLVTVLPSDGPAEALVGVAIGAVIGATFGVSAFLERVRQQRLIAQGLYTPPERPRRPRGRR</sequence>
<accession>A0A370BC48</accession>
<evidence type="ECO:0000313" key="3">
    <source>
        <dbReference type="Proteomes" id="UP000253741"/>
    </source>
</evidence>
<keyword evidence="3" id="KW-1185">Reference proteome</keyword>
<organism evidence="2 3">
    <name type="scientific">Streptomyces corynorhini</name>
    <dbReference type="NCBI Taxonomy" id="2282652"/>
    <lineage>
        <taxon>Bacteria</taxon>
        <taxon>Bacillati</taxon>
        <taxon>Actinomycetota</taxon>
        <taxon>Actinomycetes</taxon>
        <taxon>Kitasatosporales</taxon>
        <taxon>Streptomycetaceae</taxon>
        <taxon>Streptomyces</taxon>
    </lineage>
</organism>
<reference evidence="2 3" key="1">
    <citation type="submission" date="2018-07" db="EMBL/GenBank/DDBJ databases">
        <title>Streptomyces species from bats.</title>
        <authorList>
            <person name="Dunlap C."/>
        </authorList>
    </citation>
    <scope>NUCLEOTIDE SEQUENCE [LARGE SCALE GENOMIC DNA]</scope>
    <source>
        <strain evidence="2 3">AC230</strain>
    </source>
</reference>
<protein>
    <submittedName>
        <fullName evidence="2">Uncharacterized protein</fullName>
    </submittedName>
</protein>
<keyword evidence="1" id="KW-1133">Transmembrane helix</keyword>
<proteinExistence type="predicted"/>
<feature type="transmembrane region" description="Helical" evidence="1">
    <location>
        <begin position="64"/>
        <end position="84"/>
    </location>
</feature>
<name>A0A370BC48_9ACTN</name>
<comment type="caution">
    <text evidence="2">The sequence shown here is derived from an EMBL/GenBank/DDBJ whole genome shotgun (WGS) entry which is preliminary data.</text>
</comment>
<dbReference type="OrthoDB" id="4248351at2"/>
<gene>
    <name evidence="2" type="ORF">DVH02_12830</name>
</gene>
<evidence type="ECO:0000313" key="2">
    <source>
        <dbReference type="EMBL" id="RDG37754.1"/>
    </source>
</evidence>
<evidence type="ECO:0000256" key="1">
    <source>
        <dbReference type="SAM" id="Phobius"/>
    </source>
</evidence>
<keyword evidence="1" id="KW-0812">Transmembrane</keyword>
<dbReference type="RefSeq" id="WP_114623922.1">
    <property type="nucleotide sequence ID" value="NZ_QQNA01000089.1"/>
</dbReference>